<organism evidence="1">
    <name type="scientific">Anguilla anguilla</name>
    <name type="common">European freshwater eel</name>
    <name type="synonym">Muraena anguilla</name>
    <dbReference type="NCBI Taxonomy" id="7936"/>
    <lineage>
        <taxon>Eukaryota</taxon>
        <taxon>Metazoa</taxon>
        <taxon>Chordata</taxon>
        <taxon>Craniata</taxon>
        <taxon>Vertebrata</taxon>
        <taxon>Euteleostomi</taxon>
        <taxon>Actinopterygii</taxon>
        <taxon>Neopterygii</taxon>
        <taxon>Teleostei</taxon>
        <taxon>Anguilliformes</taxon>
        <taxon>Anguillidae</taxon>
        <taxon>Anguilla</taxon>
    </lineage>
</organism>
<reference evidence="1" key="1">
    <citation type="submission" date="2014-11" db="EMBL/GenBank/DDBJ databases">
        <authorList>
            <person name="Amaro Gonzalez C."/>
        </authorList>
    </citation>
    <scope>NUCLEOTIDE SEQUENCE</scope>
</reference>
<accession>A0A0E9RX96</accession>
<reference evidence="1" key="2">
    <citation type="journal article" date="2015" name="Fish Shellfish Immunol.">
        <title>Early steps in the European eel (Anguilla anguilla)-Vibrio vulnificus interaction in the gills: Role of the RtxA13 toxin.</title>
        <authorList>
            <person name="Callol A."/>
            <person name="Pajuelo D."/>
            <person name="Ebbesson L."/>
            <person name="Teles M."/>
            <person name="MacKenzie S."/>
            <person name="Amaro C."/>
        </authorList>
    </citation>
    <scope>NUCLEOTIDE SEQUENCE</scope>
</reference>
<sequence>MLWCQNLGLAHSISVRF</sequence>
<protein>
    <submittedName>
        <fullName evidence="1">Uncharacterized protein</fullName>
    </submittedName>
</protein>
<name>A0A0E9RX96_ANGAN</name>
<dbReference type="EMBL" id="GBXM01074758">
    <property type="protein sequence ID" value="JAH33819.1"/>
    <property type="molecule type" value="Transcribed_RNA"/>
</dbReference>
<proteinExistence type="predicted"/>
<dbReference type="AlphaFoldDB" id="A0A0E9RX96"/>
<evidence type="ECO:0000313" key="1">
    <source>
        <dbReference type="EMBL" id="JAH33819.1"/>
    </source>
</evidence>